<dbReference type="Pfam" id="PF10516">
    <property type="entry name" value="SHNi-TPR"/>
    <property type="match status" value="1"/>
</dbReference>
<dbReference type="SUPFAM" id="SSF48452">
    <property type="entry name" value="TPR-like"/>
    <property type="match status" value="1"/>
</dbReference>
<dbReference type="Gene3D" id="1.25.40.10">
    <property type="entry name" value="Tetratricopeptide repeat domain"/>
    <property type="match status" value="1"/>
</dbReference>
<feature type="compositionally biased region" description="Basic and acidic residues" evidence="7">
    <location>
        <begin position="456"/>
        <end position="469"/>
    </location>
</feature>
<feature type="region of interest" description="Disordered" evidence="7">
    <location>
        <begin position="405"/>
        <end position="488"/>
    </location>
</feature>
<evidence type="ECO:0000256" key="2">
    <source>
        <dbReference type="ARBA" id="ARBA00008402"/>
    </source>
</evidence>
<feature type="domain" description="Tetratricopeptide SHNi-TPR" evidence="8">
    <location>
        <begin position="224"/>
        <end position="261"/>
    </location>
</feature>
<feature type="region of interest" description="Disordered" evidence="7">
    <location>
        <begin position="193"/>
        <end position="213"/>
    </location>
</feature>
<evidence type="ECO:0000256" key="3">
    <source>
        <dbReference type="ARBA" id="ARBA00022737"/>
    </source>
</evidence>
<feature type="compositionally biased region" description="Acidic residues" evidence="7">
    <location>
        <begin position="146"/>
        <end position="160"/>
    </location>
</feature>
<accession>A0ABR1YFC4</accession>
<evidence type="ECO:0000256" key="6">
    <source>
        <dbReference type="SAM" id="Coils"/>
    </source>
</evidence>
<comment type="subcellular location">
    <subcellularLocation>
        <location evidence="1">Nucleus</location>
    </subcellularLocation>
</comment>
<evidence type="ECO:0000256" key="1">
    <source>
        <dbReference type="ARBA" id="ARBA00004123"/>
    </source>
</evidence>
<dbReference type="InterPro" id="IPR019734">
    <property type="entry name" value="TPR_rpt"/>
</dbReference>
<feature type="region of interest" description="Disordered" evidence="7">
    <location>
        <begin position="88"/>
        <end position="160"/>
    </location>
</feature>
<dbReference type="InterPro" id="IPR011990">
    <property type="entry name" value="TPR-like_helical_dom_sf"/>
</dbReference>
<feature type="coiled-coil region" evidence="6">
    <location>
        <begin position="314"/>
        <end position="363"/>
    </location>
</feature>
<dbReference type="PANTHER" id="PTHR15081:SF1">
    <property type="entry name" value="NUCLEAR AUTOANTIGENIC SPERM PROTEIN"/>
    <property type="match status" value="1"/>
</dbReference>
<organism evidence="9 10">
    <name type="scientific">Phyllosticta capitalensis</name>
    <dbReference type="NCBI Taxonomy" id="121624"/>
    <lineage>
        <taxon>Eukaryota</taxon>
        <taxon>Fungi</taxon>
        <taxon>Dikarya</taxon>
        <taxon>Ascomycota</taxon>
        <taxon>Pezizomycotina</taxon>
        <taxon>Dothideomycetes</taxon>
        <taxon>Dothideomycetes incertae sedis</taxon>
        <taxon>Botryosphaeriales</taxon>
        <taxon>Phyllostictaceae</taxon>
        <taxon>Phyllosticta</taxon>
    </lineage>
</organism>
<dbReference type="Proteomes" id="UP001492380">
    <property type="component" value="Unassembled WGS sequence"/>
</dbReference>
<dbReference type="PANTHER" id="PTHR15081">
    <property type="entry name" value="NUCLEAR AUTOANTIGENIC SPERM PROTEIN NASP -RELATED"/>
    <property type="match status" value="1"/>
</dbReference>
<sequence>MATLETVRDEADLTLEKLSELLAAAELQYSLKNYDDAADLYSKATEVQSHLNGEMAPENADLYFRYGRCLYKVAVAKSDVLGGRVAGEEKTAKKSKKQEQNGSGKGKEVLSSGEQEPTEEAVEENKAEARDQTVQNKPFFQITGDENWDTDSDEEDDEAAAEAFEEEDDFSNAYEILEMARCSLEKQLEVLQSGARDTTDDKGKGKAPAHDLDPEERKVLEKLAETRHLQAEIGLENENFVEAVSDFRAALEIKQKLYPEENTVIAEGHYMLSLALEFGSMTEVRKAQAQAEANGGKVNPKDAKVDEDMRADAAAQMEKAIASCNLRITKTEAELPTATPEQVADLEQRMRDVQEMVKEMEDRLAELRAPAISLSAPSNNAAGSAPGLDASNPIAGVLSELLGQPSEQERKELEGKLKGASDISGLIKRKKPAAADANGGASSTSISAAESAAAASKKDDAGLKRKTDDVEGAAADAGAKKVKIDDEA</sequence>
<reference evidence="9 10" key="1">
    <citation type="submission" date="2024-04" db="EMBL/GenBank/DDBJ databases">
        <title>Phyllosticta paracitricarpa is synonymous to the EU quarantine fungus P. citricarpa based on phylogenomic analyses.</title>
        <authorList>
            <consortium name="Lawrence Berkeley National Laboratory"/>
            <person name="Van Ingen-Buijs V.A."/>
            <person name="Van Westerhoven A.C."/>
            <person name="Haridas S."/>
            <person name="Skiadas P."/>
            <person name="Martin F."/>
            <person name="Groenewald J.Z."/>
            <person name="Crous P.W."/>
            <person name="Seidl M.F."/>
        </authorList>
    </citation>
    <scope>NUCLEOTIDE SEQUENCE [LARGE SCALE GENOMIC DNA]</scope>
    <source>
        <strain evidence="9 10">CBS 123374</strain>
    </source>
</reference>
<evidence type="ECO:0000256" key="5">
    <source>
        <dbReference type="ARBA" id="ARBA00023242"/>
    </source>
</evidence>
<dbReference type="SMART" id="SM00028">
    <property type="entry name" value="TPR"/>
    <property type="match status" value="2"/>
</dbReference>
<keyword evidence="6" id="KW-0175">Coiled coil</keyword>
<keyword evidence="10" id="KW-1185">Reference proteome</keyword>
<feature type="compositionally biased region" description="Low complexity" evidence="7">
    <location>
        <begin position="441"/>
        <end position="455"/>
    </location>
</feature>
<comment type="caution">
    <text evidence="9">The sequence shown here is derived from an EMBL/GenBank/DDBJ whole genome shotgun (WGS) entry which is preliminary data.</text>
</comment>
<keyword evidence="3" id="KW-0677">Repeat</keyword>
<keyword evidence="4" id="KW-0802">TPR repeat</keyword>
<feature type="compositionally biased region" description="Basic and acidic residues" evidence="7">
    <location>
        <begin position="407"/>
        <end position="419"/>
    </location>
</feature>
<evidence type="ECO:0000313" key="9">
    <source>
        <dbReference type="EMBL" id="KAK8227663.1"/>
    </source>
</evidence>
<feature type="compositionally biased region" description="Basic and acidic residues" evidence="7">
    <location>
        <begin position="197"/>
        <end position="213"/>
    </location>
</feature>
<dbReference type="InterPro" id="IPR019544">
    <property type="entry name" value="Tetratricopeptide_SHNi-TPR_dom"/>
</dbReference>
<dbReference type="InterPro" id="IPR051730">
    <property type="entry name" value="NASP-like"/>
</dbReference>
<evidence type="ECO:0000259" key="8">
    <source>
        <dbReference type="Pfam" id="PF10516"/>
    </source>
</evidence>
<comment type="similarity">
    <text evidence="2">Belongs to the NASP family.</text>
</comment>
<name>A0ABR1YFC4_9PEZI</name>
<keyword evidence="5" id="KW-0539">Nucleus</keyword>
<proteinExistence type="inferred from homology"/>
<evidence type="ECO:0000256" key="7">
    <source>
        <dbReference type="SAM" id="MobiDB-lite"/>
    </source>
</evidence>
<dbReference type="EMBL" id="JBBWRZ010000010">
    <property type="protein sequence ID" value="KAK8227663.1"/>
    <property type="molecule type" value="Genomic_DNA"/>
</dbReference>
<gene>
    <name evidence="9" type="ORF">HDK90DRAFT_505112</name>
</gene>
<evidence type="ECO:0000256" key="4">
    <source>
        <dbReference type="ARBA" id="ARBA00022803"/>
    </source>
</evidence>
<feature type="compositionally biased region" description="Basic and acidic residues" evidence="7">
    <location>
        <begin position="478"/>
        <end position="488"/>
    </location>
</feature>
<protein>
    <recommendedName>
        <fullName evidence="8">Tetratricopeptide SHNi-TPR domain-containing protein</fullName>
    </recommendedName>
</protein>
<evidence type="ECO:0000313" key="10">
    <source>
        <dbReference type="Proteomes" id="UP001492380"/>
    </source>
</evidence>